<comment type="caution">
    <text evidence="2">The sequence shown here is derived from an EMBL/GenBank/DDBJ whole genome shotgun (WGS) entry which is preliminary data.</text>
</comment>
<feature type="region of interest" description="Disordered" evidence="1">
    <location>
        <begin position="1"/>
        <end position="37"/>
    </location>
</feature>
<evidence type="ECO:0000256" key="1">
    <source>
        <dbReference type="SAM" id="MobiDB-lite"/>
    </source>
</evidence>
<feature type="compositionally biased region" description="Polar residues" evidence="1">
    <location>
        <begin position="1"/>
        <end position="12"/>
    </location>
</feature>
<dbReference type="AlphaFoldDB" id="A0A3S5B1I0"/>
<dbReference type="Proteomes" id="UP000784294">
    <property type="component" value="Unassembled WGS sequence"/>
</dbReference>
<dbReference type="EMBL" id="CAAALY010278966">
    <property type="protein sequence ID" value="VEL43122.1"/>
    <property type="molecule type" value="Genomic_DNA"/>
</dbReference>
<organism evidence="2 3">
    <name type="scientific">Protopolystoma xenopodis</name>
    <dbReference type="NCBI Taxonomy" id="117903"/>
    <lineage>
        <taxon>Eukaryota</taxon>
        <taxon>Metazoa</taxon>
        <taxon>Spiralia</taxon>
        <taxon>Lophotrochozoa</taxon>
        <taxon>Platyhelminthes</taxon>
        <taxon>Monogenea</taxon>
        <taxon>Polyopisthocotylea</taxon>
        <taxon>Polystomatidea</taxon>
        <taxon>Polystomatidae</taxon>
        <taxon>Protopolystoma</taxon>
    </lineage>
</organism>
<evidence type="ECO:0000313" key="3">
    <source>
        <dbReference type="Proteomes" id="UP000784294"/>
    </source>
</evidence>
<reference evidence="2" key="1">
    <citation type="submission" date="2018-11" db="EMBL/GenBank/DDBJ databases">
        <authorList>
            <consortium name="Pathogen Informatics"/>
        </authorList>
    </citation>
    <scope>NUCLEOTIDE SEQUENCE</scope>
</reference>
<sequence length="90" mass="9937">MVRQASRSNQCRIDNVKKPSEINGPSDRPEPRNNKGCQPSDCACHGSPIGLCARNWVPRGQVGQVGEQRWCLEFAGPIYRGDRQLSCPDG</sequence>
<name>A0A3S5B1I0_9PLAT</name>
<keyword evidence="3" id="KW-1185">Reference proteome</keyword>
<evidence type="ECO:0000313" key="2">
    <source>
        <dbReference type="EMBL" id="VEL43122.1"/>
    </source>
</evidence>
<accession>A0A3S5B1I0</accession>
<gene>
    <name evidence="2" type="ORF">PXEA_LOCUS36562</name>
</gene>
<protein>
    <submittedName>
        <fullName evidence="2">Uncharacterized protein</fullName>
    </submittedName>
</protein>
<proteinExistence type="predicted"/>